<organism evidence="2 3">
    <name type="scientific">Plesiocystis pacifica SIR-1</name>
    <dbReference type="NCBI Taxonomy" id="391625"/>
    <lineage>
        <taxon>Bacteria</taxon>
        <taxon>Pseudomonadati</taxon>
        <taxon>Myxococcota</taxon>
        <taxon>Polyangia</taxon>
        <taxon>Nannocystales</taxon>
        <taxon>Nannocystaceae</taxon>
        <taxon>Plesiocystis</taxon>
    </lineage>
</organism>
<proteinExistence type="predicted"/>
<gene>
    <name evidence="2" type="ORF">PPSIR1_30200</name>
</gene>
<feature type="transmembrane region" description="Helical" evidence="1">
    <location>
        <begin position="21"/>
        <end position="43"/>
    </location>
</feature>
<name>A6FZ19_9BACT</name>
<evidence type="ECO:0000256" key="1">
    <source>
        <dbReference type="SAM" id="Phobius"/>
    </source>
</evidence>
<dbReference type="EMBL" id="ABCS01000005">
    <property type="protein sequence ID" value="EDM81174.1"/>
    <property type="molecule type" value="Genomic_DNA"/>
</dbReference>
<evidence type="ECO:0000313" key="3">
    <source>
        <dbReference type="Proteomes" id="UP000005801"/>
    </source>
</evidence>
<keyword evidence="1" id="KW-0812">Transmembrane</keyword>
<sequence>MIEKAAERNAQRGVKGESKRMRWLLGWVIIPGSLLGLLFAWGVHVGARHPDMWLARALSWMFG</sequence>
<reference evidence="2 3" key="1">
    <citation type="submission" date="2007-06" db="EMBL/GenBank/DDBJ databases">
        <authorList>
            <person name="Shimkets L."/>
            <person name="Ferriera S."/>
            <person name="Johnson J."/>
            <person name="Kravitz S."/>
            <person name="Beeson K."/>
            <person name="Sutton G."/>
            <person name="Rogers Y.-H."/>
            <person name="Friedman R."/>
            <person name="Frazier M."/>
            <person name="Venter J.C."/>
        </authorList>
    </citation>
    <scope>NUCLEOTIDE SEQUENCE [LARGE SCALE GENOMIC DNA]</scope>
    <source>
        <strain evidence="2 3">SIR-1</strain>
    </source>
</reference>
<keyword evidence="1" id="KW-1133">Transmembrane helix</keyword>
<keyword evidence="3" id="KW-1185">Reference proteome</keyword>
<dbReference type="AlphaFoldDB" id="A6FZ19"/>
<keyword evidence="1" id="KW-0472">Membrane</keyword>
<evidence type="ECO:0000313" key="2">
    <source>
        <dbReference type="EMBL" id="EDM81174.1"/>
    </source>
</evidence>
<dbReference type="STRING" id="391625.PPSIR1_30200"/>
<protein>
    <submittedName>
        <fullName evidence="2">Uncharacterized protein</fullName>
    </submittedName>
</protein>
<accession>A6FZ19</accession>
<comment type="caution">
    <text evidence="2">The sequence shown here is derived from an EMBL/GenBank/DDBJ whole genome shotgun (WGS) entry which is preliminary data.</text>
</comment>
<dbReference type="Proteomes" id="UP000005801">
    <property type="component" value="Unassembled WGS sequence"/>
</dbReference>